<dbReference type="InterPro" id="IPR027417">
    <property type="entry name" value="P-loop_NTPase"/>
</dbReference>
<feature type="binding site" evidence="6">
    <location>
        <begin position="114"/>
        <end position="121"/>
    </location>
    <ligand>
        <name>ATP</name>
        <dbReference type="ChEBI" id="CHEBI:30616"/>
    </ligand>
</feature>
<dbReference type="RefSeq" id="WP_205051953.1">
    <property type="nucleotide sequence ID" value="NZ_JAFBDH010000005.1"/>
</dbReference>
<dbReference type="InterPro" id="IPR050052">
    <property type="entry name" value="ATP-dep_Clp_protease_ClpX"/>
</dbReference>
<keyword evidence="9" id="KW-0645">Protease</keyword>
<dbReference type="NCBIfam" id="TIGR00382">
    <property type="entry name" value="clpX"/>
    <property type="match status" value="1"/>
</dbReference>
<dbReference type="SUPFAM" id="SSF57716">
    <property type="entry name" value="Glucocorticoid receptor-like (DNA-binding domain)"/>
    <property type="match status" value="1"/>
</dbReference>
<reference evidence="9 10" key="1">
    <citation type="submission" date="2021-01" db="EMBL/GenBank/DDBJ databases">
        <title>Genomic Encyclopedia of Type Strains, Phase IV (KMG-IV): sequencing the most valuable type-strain genomes for metagenomic binning, comparative biology and taxonomic classification.</title>
        <authorList>
            <person name="Goeker M."/>
        </authorList>
    </citation>
    <scope>NUCLEOTIDE SEQUENCE [LARGE SCALE GENOMIC DNA]</scope>
    <source>
        <strain evidence="9 10">DSM 21461</strain>
    </source>
</reference>
<feature type="binding site" evidence="6 7">
    <location>
        <position position="10"/>
    </location>
    <ligand>
        <name>Zn(2+)</name>
        <dbReference type="ChEBI" id="CHEBI:29105"/>
    </ligand>
</feature>
<dbReference type="SUPFAM" id="SSF52540">
    <property type="entry name" value="P-loop containing nucleoside triphosphate hydrolases"/>
    <property type="match status" value="1"/>
</dbReference>
<sequence length="405" mass="45114">MSNTDEILRCSFCGKTQNQVNRLIAGPNVNICDECIERCHTILEAELPVEMDKDFELKKPAEIKEILDQYVVKQEDAKRALAVAVYNHYKRISSSKKVNPDIELQKSNILMIGPTGSGKTLLAQTLARLLNVPFAIADATTLTEAGYVGEDVENIILKLIQNADYDIERAEKGIIYIDEIDKIARKSENVSITRDVSGEGVQQALLKIIEGTVANVPPQGGRKHPSQEFIQVDTTNILFIVGGAFDGIDKIIENRTAKSSMGFGSELVDKKSNRENILKKVETEDLLKFGLIPELIGRLPVTITLEELDEDALVEILTKPKNALVKQYKELLKFDDVDLIFEDEALKYIARKAIEKKAGARGLRGVIENTIMNVMYEIPSRDDIKAVKITKESVEGTESAELIKK</sequence>
<dbReference type="SMART" id="SM00382">
    <property type="entry name" value="AAA"/>
    <property type="match status" value="1"/>
</dbReference>
<comment type="function">
    <text evidence="6">ATP-dependent specificity component of the Clp protease. It directs the protease to specific substrates. Can perform chaperone functions in the absence of ClpP.</text>
</comment>
<dbReference type="GO" id="GO:0006508">
    <property type="term" value="P:proteolysis"/>
    <property type="evidence" value="ECO:0007669"/>
    <property type="project" value="UniProtKB-KW"/>
</dbReference>
<keyword evidence="10" id="KW-1185">Reference proteome</keyword>
<evidence type="ECO:0000259" key="8">
    <source>
        <dbReference type="PROSITE" id="PS51902"/>
    </source>
</evidence>
<dbReference type="Gene3D" id="1.10.8.60">
    <property type="match status" value="1"/>
</dbReference>
<keyword evidence="1 6" id="KW-0479">Metal-binding</keyword>
<dbReference type="Pfam" id="PF10431">
    <property type="entry name" value="ClpB_D2-small"/>
    <property type="match status" value="1"/>
</dbReference>
<comment type="caution">
    <text evidence="9">The sequence shown here is derived from an EMBL/GenBank/DDBJ whole genome shotgun (WGS) entry which is preliminary data.</text>
</comment>
<evidence type="ECO:0000256" key="2">
    <source>
        <dbReference type="ARBA" id="ARBA00022741"/>
    </source>
</evidence>
<keyword evidence="9" id="KW-0378">Hydrolase</keyword>
<evidence type="ECO:0000256" key="4">
    <source>
        <dbReference type="ARBA" id="ARBA00022840"/>
    </source>
</evidence>
<name>A0ABS2MK68_9FIRM</name>
<dbReference type="PANTHER" id="PTHR48102:SF7">
    <property type="entry name" value="ATP-DEPENDENT CLP PROTEASE ATP-BINDING SUBUNIT CLPX-LIKE, MITOCHONDRIAL"/>
    <property type="match status" value="1"/>
</dbReference>
<proteinExistence type="inferred from homology"/>
<keyword evidence="4 6" id="KW-0067">ATP-binding</keyword>
<feature type="domain" description="ClpX-type ZB" evidence="8">
    <location>
        <begin position="1"/>
        <end position="51"/>
    </location>
</feature>
<evidence type="ECO:0000313" key="9">
    <source>
        <dbReference type="EMBL" id="MBM7550415.1"/>
    </source>
</evidence>
<dbReference type="Pfam" id="PF06689">
    <property type="entry name" value="zf-C4_ClpX"/>
    <property type="match status" value="1"/>
</dbReference>
<accession>A0ABS2MK68</accession>
<dbReference type="InterPro" id="IPR059188">
    <property type="entry name" value="Znf_CLPX-like"/>
</dbReference>
<dbReference type="InterPro" id="IPR004487">
    <property type="entry name" value="Clp_protease_ATP-bd_su_ClpX"/>
</dbReference>
<dbReference type="EMBL" id="JAFBDH010000005">
    <property type="protein sequence ID" value="MBM7550415.1"/>
    <property type="molecule type" value="Genomic_DNA"/>
</dbReference>
<dbReference type="Gene3D" id="3.40.50.300">
    <property type="entry name" value="P-loop containing nucleotide triphosphate hydrolases"/>
    <property type="match status" value="1"/>
</dbReference>
<dbReference type="CDD" id="cd19497">
    <property type="entry name" value="RecA-like_ClpX"/>
    <property type="match status" value="1"/>
</dbReference>
<evidence type="ECO:0000256" key="6">
    <source>
        <dbReference type="HAMAP-Rule" id="MF_00175"/>
    </source>
</evidence>
<dbReference type="Pfam" id="PF07724">
    <property type="entry name" value="AAA_2"/>
    <property type="match status" value="1"/>
</dbReference>
<gene>
    <name evidence="6" type="primary">clpX</name>
    <name evidence="9" type="ORF">JOD41_001152</name>
</gene>
<dbReference type="SMART" id="SM00994">
    <property type="entry name" value="zf-C4_ClpX"/>
    <property type="match status" value="1"/>
</dbReference>
<comment type="similarity">
    <text evidence="6 7">Belongs to the ClpX chaperone family.</text>
</comment>
<dbReference type="InterPro" id="IPR003959">
    <property type="entry name" value="ATPase_AAA_core"/>
</dbReference>
<dbReference type="InterPro" id="IPR010603">
    <property type="entry name" value="Znf_CppX_C4"/>
</dbReference>
<evidence type="ECO:0000313" key="10">
    <source>
        <dbReference type="Proteomes" id="UP000720595"/>
    </source>
</evidence>
<organism evidence="9 10">
    <name type="scientific">Peptoniphilus gorbachii</name>
    <dbReference type="NCBI Taxonomy" id="411567"/>
    <lineage>
        <taxon>Bacteria</taxon>
        <taxon>Bacillati</taxon>
        <taxon>Bacillota</taxon>
        <taxon>Tissierellia</taxon>
        <taxon>Tissierellales</taxon>
        <taxon>Peptoniphilaceae</taxon>
        <taxon>Peptoniphilus</taxon>
    </lineage>
</organism>
<dbReference type="GO" id="GO:0005524">
    <property type="term" value="F:ATP binding"/>
    <property type="evidence" value="ECO:0007669"/>
    <property type="project" value="UniProtKB-KW"/>
</dbReference>
<dbReference type="PROSITE" id="PS51902">
    <property type="entry name" value="CLPX_ZB"/>
    <property type="match status" value="1"/>
</dbReference>
<evidence type="ECO:0000256" key="1">
    <source>
        <dbReference type="ARBA" id="ARBA00022723"/>
    </source>
</evidence>
<evidence type="ECO:0000256" key="7">
    <source>
        <dbReference type="PROSITE-ProRule" id="PRU01250"/>
    </source>
</evidence>
<dbReference type="PANTHER" id="PTHR48102">
    <property type="entry name" value="ATP-DEPENDENT CLP PROTEASE ATP-BINDING SUBUNIT CLPX-LIKE, MITOCHONDRIAL-RELATED"/>
    <property type="match status" value="1"/>
</dbReference>
<keyword evidence="3 6" id="KW-0862">Zinc</keyword>
<dbReference type="InterPro" id="IPR046425">
    <property type="entry name" value="ClpX_bact"/>
</dbReference>
<keyword evidence="2 6" id="KW-0547">Nucleotide-binding</keyword>
<dbReference type="GO" id="GO:0008233">
    <property type="term" value="F:peptidase activity"/>
    <property type="evidence" value="ECO:0007669"/>
    <property type="project" value="UniProtKB-KW"/>
</dbReference>
<evidence type="ECO:0000256" key="5">
    <source>
        <dbReference type="ARBA" id="ARBA00023186"/>
    </source>
</evidence>
<dbReference type="InterPro" id="IPR038366">
    <property type="entry name" value="Znf_CppX_C4_sf"/>
</dbReference>
<dbReference type="SMART" id="SM01086">
    <property type="entry name" value="ClpB_D2-small"/>
    <property type="match status" value="1"/>
</dbReference>
<dbReference type="InterPro" id="IPR003593">
    <property type="entry name" value="AAA+_ATPase"/>
</dbReference>
<dbReference type="InterPro" id="IPR019489">
    <property type="entry name" value="Clp_ATPase_C"/>
</dbReference>
<dbReference type="NCBIfam" id="NF003745">
    <property type="entry name" value="PRK05342.1"/>
    <property type="match status" value="1"/>
</dbReference>
<dbReference type="Proteomes" id="UP000720595">
    <property type="component" value="Unassembled WGS sequence"/>
</dbReference>
<dbReference type="Gene3D" id="6.20.220.10">
    <property type="entry name" value="ClpX chaperone, C4-type zinc finger domain"/>
    <property type="match status" value="1"/>
</dbReference>
<feature type="binding site" evidence="6 7">
    <location>
        <position position="13"/>
    </location>
    <ligand>
        <name>Zn(2+)</name>
        <dbReference type="ChEBI" id="CHEBI:29105"/>
    </ligand>
</feature>
<comment type="subunit">
    <text evidence="6">Component of the ClpX-ClpP complex. Forms a hexameric ring that, in the presence of ATP, binds to fourteen ClpP subunits assembled into a disk-like structure with a central cavity, resembling the structure of eukaryotic proteasomes.</text>
</comment>
<dbReference type="HAMAP" id="MF_00175">
    <property type="entry name" value="ClpX"/>
    <property type="match status" value="1"/>
</dbReference>
<feature type="binding site" evidence="6 7">
    <location>
        <position position="32"/>
    </location>
    <ligand>
        <name>Zn(2+)</name>
        <dbReference type="ChEBI" id="CHEBI:29105"/>
    </ligand>
</feature>
<feature type="binding site" evidence="6 7">
    <location>
        <position position="35"/>
    </location>
    <ligand>
        <name>Zn(2+)</name>
        <dbReference type="ChEBI" id="CHEBI:29105"/>
    </ligand>
</feature>
<protein>
    <recommendedName>
        <fullName evidence="6">ATP-dependent Clp protease ATP-binding subunit ClpX</fullName>
    </recommendedName>
</protein>
<keyword evidence="5 6" id="KW-0143">Chaperone</keyword>
<evidence type="ECO:0000256" key="3">
    <source>
        <dbReference type="ARBA" id="ARBA00022833"/>
    </source>
</evidence>